<evidence type="ECO:0000313" key="2">
    <source>
        <dbReference type="Proteomes" id="UP001610444"/>
    </source>
</evidence>
<dbReference type="Gene3D" id="3.80.10.10">
    <property type="entry name" value="Ribonuclease Inhibitor"/>
    <property type="match status" value="1"/>
</dbReference>
<dbReference type="SUPFAM" id="SSF52047">
    <property type="entry name" value="RNI-like"/>
    <property type="match status" value="1"/>
</dbReference>
<organism evidence="1 2">
    <name type="scientific">Aspergillus pseudodeflectus</name>
    <dbReference type="NCBI Taxonomy" id="176178"/>
    <lineage>
        <taxon>Eukaryota</taxon>
        <taxon>Fungi</taxon>
        <taxon>Dikarya</taxon>
        <taxon>Ascomycota</taxon>
        <taxon>Pezizomycotina</taxon>
        <taxon>Eurotiomycetes</taxon>
        <taxon>Eurotiomycetidae</taxon>
        <taxon>Eurotiales</taxon>
        <taxon>Aspergillaceae</taxon>
        <taxon>Aspergillus</taxon>
        <taxon>Aspergillus subgen. Nidulantes</taxon>
    </lineage>
</organism>
<accession>A0ABR4L3V6</accession>
<dbReference type="EMBL" id="JBFXLR010000003">
    <property type="protein sequence ID" value="KAL2859207.1"/>
    <property type="molecule type" value="Genomic_DNA"/>
</dbReference>
<reference evidence="1 2" key="1">
    <citation type="submission" date="2024-07" db="EMBL/GenBank/DDBJ databases">
        <title>Section-level genome sequencing and comparative genomics of Aspergillus sections Usti and Cavernicolus.</title>
        <authorList>
            <consortium name="Lawrence Berkeley National Laboratory"/>
            <person name="Nybo J.L."/>
            <person name="Vesth T.C."/>
            <person name="Theobald S."/>
            <person name="Frisvad J.C."/>
            <person name="Larsen T.O."/>
            <person name="Kjaerboelling I."/>
            <person name="Rothschild-Mancinelli K."/>
            <person name="Lyhne E.K."/>
            <person name="Kogle M.E."/>
            <person name="Barry K."/>
            <person name="Clum A."/>
            <person name="Na H."/>
            <person name="Ledsgaard L."/>
            <person name="Lin J."/>
            <person name="Lipzen A."/>
            <person name="Kuo A."/>
            <person name="Riley R."/>
            <person name="Mondo S."/>
            <person name="LaButti K."/>
            <person name="Haridas S."/>
            <person name="Pangalinan J."/>
            <person name="Salamov A.A."/>
            <person name="Simmons B.A."/>
            <person name="Magnuson J.K."/>
            <person name="Chen J."/>
            <person name="Drula E."/>
            <person name="Henrissat B."/>
            <person name="Wiebenga A."/>
            <person name="Lubbers R.J."/>
            <person name="Gomes A.C."/>
            <person name="Macurrencykelacurrency M.R."/>
            <person name="Stajich J."/>
            <person name="Grigoriev I.V."/>
            <person name="Mortensen U.H."/>
            <person name="De vries R.P."/>
            <person name="Baker S.E."/>
            <person name="Andersen M.R."/>
        </authorList>
    </citation>
    <scope>NUCLEOTIDE SEQUENCE [LARGE SCALE GENOMIC DNA]</scope>
    <source>
        <strain evidence="1 2">CBS 756.74</strain>
    </source>
</reference>
<evidence type="ECO:0008006" key="3">
    <source>
        <dbReference type="Google" id="ProtNLM"/>
    </source>
</evidence>
<keyword evidence="2" id="KW-1185">Reference proteome</keyword>
<dbReference type="Proteomes" id="UP001610444">
    <property type="component" value="Unassembled WGS sequence"/>
</dbReference>
<protein>
    <recommendedName>
        <fullName evidence="3">F-box domain-containing protein</fullName>
    </recommendedName>
</protein>
<proteinExistence type="predicted"/>
<evidence type="ECO:0000313" key="1">
    <source>
        <dbReference type="EMBL" id="KAL2859207.1"/>
    </source>
</evidence>
<gene>
    <name evidence="1" type="ORF">BJX68DRAFT_261652</name>
</gene>
<dbReference type="RefSeq" id="XP_070904141.1">
    <property type="nucleotide sequence ID" value="XM_071044199.1"/>
</dbReference>
<comment type="caution">
    <text evidence="1">The sequence shown here is derived from an EMBL/GenBank/DDBJ whole genome shotgun (WGS) entry which is preliminary data.</text>
</comment>
<sequence>MSSAKSSDNLLNLCPTEIWAMIIDIAFRFQTERPARPLPYFLSETPGSSLGPRIDESQDNRTPHPFIKSNVGQTVFHHVRILVISYGLGYEEENHSQPIQRLVENLRNLDTIRWRGIPFPSQLVQILHGRQFPPQIYYEGSPQAIIGESLLIGAFYIKSLSITCTPALQEHITNELGKVILSLPKLERLILKQVANRYWRDNSTPISPTFRLDADSKLPRSLRILSLANFTFDEEQAIAWARCITECDIQHLRLDGYLQISVLLKALSGFVPGLKSFASRVISDPDVLRSHGDFLAILDCFLQSITNLQCFTSNDLPKEVLTSVIRHHGNHLRQLRFRQTSSMASIHPRSEGKICVFSLEEIVQLANGLAQVERLGLDLLFKDPTPYDYLEALARFPSLKYLELNTPNFCAVPSLRESIIKEAFQGDAPQYNPAFMRVMICMAACFVLAQLLRVQLAR</sequence>
<dbReference type="InterPro" id="IPR032675">
    <property type="entry name" value="LRR_dom_sf"/>
</dbReference>
<dbReference type="GeneID" id="98159363"/>
<name>A0ABR4L3V6_9EURO</name>